<keyword evidence="1" id="KW-0812">Transmembrane</keyword>
<gene>
    <name evidence="2" type="ORF">SMTD_LOCUS477</name>
</gene>
<keyword evidence="1" id="KW-0472">Membrane</keyword>
<dbReference type="Proteomes" id="UP000269396">
    <property type="component" value="Unassembled WGS sequence"/>
</dbReference>
<keyword evidence="1" id="KW-1133">Transmembrane helix</keyword>
<keyword evidence="3" id="KW-1185">Reference proteome</keyword>
<proteinExistence type="predicted"/>
<reference evidence="2 3" key="1">
    <citation type="submission" date="2018-11" db="EMBL/GenBank/DDBJ databases">
        <authorList>
            <consortium name="Pathogen Informatics"/>
        </authorList>
    </citation>
    <scope>NUCLEOTIDE SEQUENCE [LARGE SCALE GENOMIC DNA]</scope>
    <source>
        <strain>Denwood</strain>
        <strain evidence="3">Zambia</strain>
    </source>
</reference>
<dbReference type="AlphaFoldDB" id="A0A3P7YDA1"/>
<protein>
    <submittedName>
        <fullName evidence="2">Uncharacterized protein</fullName>
    </submittedName>
</protein>
<name>A0A3P7YDA1_9TREM</name>
<dbReference type="EMBL" id="UZAL01000421">
    <property type="protein sequence ID" value="VDO70617.1"/>
    <property type="molecule type" value="Genomic_DNA"/>
</dbReference>
<evidence type="ECO:0000313" key="3">
    <source>
        <dbReference type="Proteomes" id="UP000269396"/>
    </source>
</evidence>
<sequence>MNLMILNLLQHRVQNPMMMLGHLLHVVAILLGILIMLPLLRQIFRVLIFQE</sequence>
<evidence type="ECO:0000256" key="1">
    <source>
        <dbReference type="SAM" id="Phobius"/>
    </source>
</evidence>
<accession>A0A3P7YDA1</accession>
<organism evidence="2 3">
    <name type="scientific">Schistosoma mattheei</name>
    <dbReference type="NCBI Taxonomy" id="31246"/>
    <lineage>
        <taxon>Eukaryota</taxon>
        <taxon>Metazoa</taxon>
        <taxon>Spiralia</taxon>
        <taxon>Lophotrochozoa</taxon>
        <taxon>Platyhelminthes</taxon>
        <taxon>Trematoda</taxon>
        <taxon>Digenea</taxon>
        <taxon>Strigeidida</taxon>
        <taxon>Schistosomatoidea</taxon>
        <taxon>Schistosomatidae</taxon>
        <taxon>Schistosoma</taxon>
    </lineage>
</organism>
<feature type="transmembrane region" description="Helical" evidence="1">
    <location>
        <begin position="20"/>
        <end position="40"/>
    </location>
</feature>
<evidence type="ECO:0000313" key="2">
    <source>
        <dbReference type="EMBL" id="VDO70617.1"/>
    </source>
</evidence>